<proteinExistence type="predicted"/>
<evidence type="ECO:0000313" key="1">
    <source>
        <dbReference type="EMBL" id="QCT21285.1"/>
    </source>
</evidence>
<dbReference type="AlphaFoldDB" id="A0A4P8YKJ8"/>
<dbReference type="RefSeq" id="WP_138097441.1">
    <property type="nucleotide sequence ID" value="NZ_CP040428.1"/>
</dbReference>
<sequence>MNVLCRAQINFSCKELTDDCLPRNSVICNAIAKAIAGKGSLFVALRGGVIGNLLLIGGMTERCIRTSEKLRDEDPQLYYKLRAKDYDLLYFILEPALKPFVDATRVRRTEGEDAFNTIINMVEKKVNSGHG</sequence>
<gene>
    <name evidence="1" type="ORF">FEM41_17330</name>
</gene>
<dbReference type="OrthoDB" id="6477878at2"/>
<protein>
    <submittedName>
        <fullName evidence="1">Uncharacterized protein</fullName>
    </submittedName>
</protein>
<name>A0A4P8YKJ8_9ENTR</name>
<dbReference type="KEGG" id="izh:FEM41_17330"/>
<keyword evidence="2" id="KW-1185">Reference proteome</keyword>
<evidence type="ECO:0000313" key="2">
    <source>
        <dbReference type="Proteomes" id="UP000302163"/>
    </source>
</evidence>
<accession>A0A4P8YKJ8</accession>
<reference evidence="1 2" key="1">
    <citation type="submission" date="2019-05" db="EMBL/GenBank/DDBJ databases">
        <title>Complete genome sequence of Izhakiella calystegiae KSNA2, an endophyte isolated from beach morning glory (Calystegia soldanella).</title>
        <authorList>
            <person name="Jiang L."/>
            <person name="Jeong J.C."/>
            <person name="Kim C.Y."/>
            <person name="Kim D.H."/>
            <person name="Kim S.W."/>
            <person name="Lee j."/>
        </authorList>
    </citation>
    <scope>NUCLEOTIDE SEQUENCE [LARGE SCALE GENOMIC DNA]</scope>
    <source>
        <strain evidence="1 2">KSNA2</strain>
    </source>
</reference>
<dbReference type="EMBL" id="CP040428">
    <property type="protein sequence ID" value="QCT21285.1"/>
    <property type="molecule type" value="Genomic_DNA"/>
</dbReference>
<dbReference type="Proteomes" id="UP000302163">
    <property type="component" value="Chromosome"/>
</dbReference>
<organism evidence="1 2">
    <name type="scientific">Jejubacter calystegiae</name>
    <dbReference type="NCBI Taxonomy" id="2579935"/>
    <lineage>
        <taxon>Bacteria</taxon>
        <taxon>Pseudomonadati</taxon>
        <taxon>Pseudomonadota</taxon>
        <taxon>Gammaproteobacteria</taxon>
        <taxon>Enterobacterales</taxon>
        <taxon>Enterobacteriaceae</taxon>
        <taxon>Jejubacter</taxon>
    </lineage>
</organism>